<evidence type="ECO:0000313" key="3">
    <source>
        <dbReference type="Proteomes" id="UP000006727"/>
    </source>
</evidence>
<protein>
    <submittedName>
        <fullName evidence="1 2">Uncharacterized protein</fullName>
    </submittedName>
</protein>
<evidence type="ECO:0000313" key="1">
    <source>
        <dbReference type="EMBL" id="PNR54612.1"/>
    </source>
</evidence>
<dbReference type="EMBL" id="ABEU02000005">
    <property type="protein sequence ID" value="PNR54612.1"/>
    <property type="molecule type" value="Genomic_DNA"/>
</dbReference>
<accession>A0A2K1KLF3</accession>
<dbReference type="InParanoid" id="A0A2K1KLF3"/>
<sequence length="343" mass="39783">MEKKQKNPNDGDGNNTSMVWCEFCECEVPNKKPCLDQHFQPGSKHERKEKLALFKSLFEKEGLDYFPGGELLYHIKKFAYNHGDDKKLKTIEFLLNKGEIFIQWSMRLVDFETTNKGLTEQLLQLPCVESPTILTRSAKESSSISMFGMRSAYGDTSWYIQNRPEYYHLSEELAKYTCHILRRSYESLFQHLDNIVIAEGFSNSGACIGNGPFTSFAITRDFNCRPHHHEDDYDFGFIIWLRKDPSEQNEPVIFAFPEASIMFVPKHGDICVFRPSKLLHCTWRLQGKGLLGLAFFQKCSLYRQLGRLIHPDGPGIIDYKDKNGNVRVVETQEGFLEKKRFYK</sequence>
<gene>
    <name evidence="1" type="ORF">PHYPA_008289</name>
</gene>
<dbReference type="Gramene" id="Pp3c5_29090V3.1">
    <property type="protein sequence ID" value="Pp3c5_29090V3.1"/>
    <property type="gene ID" value="Pp3c5_29090"/>
</dbReference>
<evidence type="ECO:0000313" key="2">
    <source>
        <dbReference type="EnsemblPlants" id="Pp3c5_29090V3.1"/>
    </source>
</evidence>
<organism evidence="1">
    <name type="scientific">Physcomitrium patens</name>
    <name type="common">Spreading-leaved earth moss</name>
    <name type="synonym">Physcomitrella patens</name>
    <dbReference type="NCBI Taxonomy" id="3218"/>
    <lineage>
        <taxon>Eukaryota</taxon>
        <taxon>Viridiplantae</taxon>
        <taxon>Streptophyta</taxon>
        <taxon>Embryophyta</taxon>
        <taxon>Bryophyta</taxon>
        <taxon>Bryophytina</taxon>
        <taxon>Bryopsida</taxon>
        <taxon>Funariidae</taxon>
        <taxon>Funariales</taxon>
        <taxon>Funariaceae</taxon>
        <taxon>Physcomitrium</taxon>
    </lineage>
</organism>
<dbReference type="EnsemblPlants" id="Pp3c5_29090V3.1">
    <property type="protein sequence ID" value="Pp3c5_29090V3.1"/>
    <property type="gene ID" value="Pp3c5_29090"/>
</dbReference>
<reference evidence="2" key="3">
    <citation type="submission" date="2020-12" db="UniProtKB">
        <authorList>
            <consortium name="EnsemblPlants"/>
        </authorList>
    </citation>
    <scope>IDENTIFICATION</scope>
</reference>
<keyword evidence="3" id="KW-1185">Reference proteome</keyword>
<dbReference type="Proteomes" id="UP000006727">
    <property type="component" value="Chromosome 5"/>
</dbReference>
<name>A0A2K1KLF3_PHYPA</name>
<reference evidence="1 3" key="1">
    <citation type="journal article" date="2008" name="Science">
        <title>The Physcomitrella genome reveals evolutionary insights into the conquest of land by plants.</title>
        <authorList>
            <person name="Rensing S."/>
            <person name="Lang D."/>
            <person name="Zimmer A."/>
            <person name="Terry A."/>
            <person name="Salamov A."/>
            <person name="Shapiro H."/>
            <person name="Nishiyama T."/>
            <person name="Perroud P.-F."/>
            <person name="Lindquist E."/>
            <person name="Kamisugi Y."/>
            <person name="Tanahashi T."/>
            <person name="Sakakibara K."/>
            <person name="Fujita T."/>
            <person name="Oishi K."/>
            <person name="Shin-I T."/>
            <person name="Kuroki Y."/>
            <person name="Toyoda A."/>
            <person name="Suzuki Y."/>
            <person name="Hashimoto A."/>
            <person name="Yamaguchi K."/>
            <person name="Sugano A."/>
            <person name="Kohara Y."/>
            <person name="Fujiyama A."/>
            <person name="Anterola A."/>
            <person name="Aoki S."/>
            <person name="Ashton N."/>
            <person name="Barbazuk W.B."/>
            <person name="Barker E."/>
            <person name="Bennetzen J."/>
            <person name="Bezanilla M."/>
            <person name="Blankenship R."/>
            <person name="Cho S.H."/>
            <person name="Dutcher S."/>
            <person name="Estelle M."/>
            <person name="Fawcett J.A."/>
            <person name="Gundlach H."/>
            <person name="Hanada K."/>
            <person name="Heyl A."/>
            <person name="Hicks K.A."/>
            <person name="Hugh J."/>
            <person name="Lohr M."/>
            <person name="Mayer K."/>
            <person name="Melkozernov A."/>
            <person name="Murata T."/>
            <person name="Nelson D."/>
            <person name="Pils B."/>
            <person name="Prigge M."/>
            <person name="Reiss B."/>
            <person name="Renner T."/>
            <person name="Rombauts S."/>
            <person name="Rushton P."/>
            <person name="Sanderfoot A."/>
            <person name="Schween G."/>
            <person name="Shiu S.-H."/>
            <person name="Stueber K."/>
            <person name="Theodoulou F.L."/>
            <person name="Tu H."/>
            <person name="Van de Peer Y."/>
            <person name="Verrier P.J."/>
            <person name="Waters E."/>
            <person name="Wood A."/>
            <person name="Yang L."/>
            <person name="Cove D."/>
            <person name="Cuming A."/>
            <person name="Hasebe M."/>
            <person name="Lucas S."/>
            <person name="Mishler D.B."/>
            <person name="Reski R."/>
            <person name="Grigoriev I."/>
            <person name="Quatrano R.S."/>
            <person name="Boore J.L."/>
        </authorList>
    </citation>
    <scope>NUCLEOTIDE SEQUENCE [LARGE SCALE GENOMIC DNA]</scope>
    <source>
        <strain evidence="2 3">cv. Gransden 2004</strain>
    </source>
</reference>
<reference evidence="1 3" key="2">
    <citation type="journal article" date="2018" name="Plant J.">
        <title>The Physcomitrella patens chromosome-scale assembly reveals moss genome structure and evolution.</title>
        <authorList>
            <person name="Lang D."/>
            <person name="Ullrich K.K."/>
            <person name="Murat F."/>
            <person name="Fuchs J."/>
            <person name="Jenkins J."/>
            <person name="Haas F.B."/>
            <person name="Piednoel M."/>
            <person name="Gundlach H."/>
            <person name="Van Bel M."/>
            <person name="Meyberg R."/>
            <person name="Vives C."/>
            <person name="Morata J."/>
            <person name="Symeonidi A."/>
            <person name="Hiss M."/>
            <person name="Muchero W."/>
            <person name="Kamisugi Y."/>
            <person name="Saleh O."/>
            <person name="Blanc G."/>
            <person name="Decker E.L."/>
            <person name="van Gessel N."/>
            <person name="Grimwood J."/>
            <person name="Hayes R.D."/>
            <person name="Graham S.W."/>
            <person name="Gunter L.E."/>
            <person name="McDaniel S.F."/>
            <person name="Hoernstein S.N.W."/>
            <person name="Larsson A."/>
            <person name="Li F.W."/>
            <person name="Perroud P.F."/>
            <person name="Phillips J."/>
            <person name="Ranjan P."/>
            <person name="Rokshar D.S."/>
            <person name="Rothfels C.J."/>
            <person name="Schneider L."/>
            <person name="Shu S."/>
            <person name="Stevenson D.W."/>
            <person name="Thummler F."/>
            <person name="Tillich M."/>
            <person name="Villarreal Aguilar J.C."/>
            <person name="Widiez T."/>
            <person name="Wong G.K."/>
            <person name="Wymore A."/>
            <person name="Zhang Y."/>
            <person name="Zimmer A.D."/>
            <person name="Quatrano R.S."/>
            <person name="Mayer K.F.X."/>
            <person name="Goodstein D."/>
            <person name="Casacuberta J.M."/>
            <person name="Vandepoele K."/>
            <person name="Reski R."/>
            <person name="Cuming A.C."/>
            <person name="Tuskan G.A."/>
            <person name="Maumus F."/>
            <person name="Salse J."/>
            <person name="Schmutz J."/>
            <person name="Rensing S.A."/>
        </authorList>
    </citation>
    <scope>NUCLEOTIDE SEQUENCE [LARGE SCALE GENOMIC DNA]</scope>
    <source>
        <strain evidence="2 3">cv. Gransden 2004</strain>
    </source>
</reference>
<dbReference type="AlphaFoldDB" id="A0A2K1KLF3"/>
<proteinExistence type="predicted"/>